<keyword evidence="3" id="KW-0269">Exonuclease</keyword>
<dbReference type="GO" id="GO:0003676">
    <property type="term" value="F:nucleic acid binding"/>
    <property type="evidence" value="ECO:0007669"/>
    <property type="project" value="InterPro"/>
</dbReference>
<evidence type="ECO:0000259" key="4">
    <source>
        <dbReference type="SMART" id="SM00479"/>
    </source>
</evidence>
<dbReference type="CDD" id="cd06127">
    <property type="entry name" value="DEDDh"/>
    <property type="match status" value="1"/>
</dbReference>
<dbReference type="SMART" id="SM00479">
    <property type="entry name" value="EXOIII"/>
    <property type="match status" value="1"/>
</dbReference>
<dbReference type="SUPFAM" id="SSF53098">
    <property type="entry name" value="Ribonuclease H-like"/>
    <property type="match status" value="1"/>
</dbReference>
<reference evidence="5" key="1">
    <citation type="submission" date="2020-05" db="EMBL/GenBank/DDBJ databases">
        <authorList>
            <person name="Chiriac C."/>
            <person name="Salcher M."/>
            <person name="Ghai R."/>
            <person name="Kavagutti S V."/>
        </authorList>
    </citation>
    <scope>NUCLEOTIDE SEQUENCE</scope>
</reference>
<evidence type="ECO:0000313" key="5">
    <source>
        <dbReference type="EMBL" id="CAB4951799.1"/>
    </source>
</evidence>
<dbReference type="PANTHER" id="PTHR30231">
    <property type="entry name" value="DNA POLYMERASE III SUBUNIT EPSILON"/>
    <property type="match status" value="1"/>
</dbReference>
<dbReference type="GO" id="GO:0008408">
    <property type="term" value="F:3'-5' exonuclease activity"/>
    <property type="evidence" value="ECO:0007669"/>
    <property type="project" value="TreeGrafter"/>
</dbReference>
<proteinExistence type="predicted"/>
<name>A0A6J7KAQ4_9ZZZZ</name>
<organism evidence="5">
    <name type="scientific">freshwater metagenome</name>
    <dbReference type="NCBI Taxonomy" id="449393"/>
    <lineage>
        <taxon>unclassified sequences</taxon>
        <taxon>metagenomes</taxon>
        <taxon>ecological metagenomes</taxon>
    </lineage>
</organism>
<evidence type="ECO:0000256" key="3">
    <source>
        <dbReference type="ARBA" id="ARBA00022839"/>
    </source>
</evidence>
<dbReference type="EMBL" id="CAFBMK010000351">
    <property type="protein sequence ID" value="CAB4951799.1"/>
    <property type="molecule type" value="Genomic_DNA"/>
</dbReference>
<gene>
    <name evidence="5" type="ORF">UFOPK3564_03531</name>
</gene>
<dbReference type="InterPro" id="IPR036397">
    <property type="entry name" value="RNaseH_sf"/>
</dbReference>
<dbReference type="SUPFAM" id="SSF158682">
    <property type="entry name" value="TerB-like"/>
    <property type="match status" value="1"/>
</dbReference>
<evidence type="ECO:0000256" key="2">
    <source>
        <dbReference type="ARBA" id="ARBA00022801"/>
    </source>
</evidence>
<dbReference type="InterPro" id="IPR012337">
    <property type="entry name" value="RNaseH-like_sf"/>
</dbReference>
<dbReference type="PANTHER" id="PTHR30231:SF4">
    <property type="entry name" value="PROTEIN NEN2"/>
    <property type="match status" value="1"/>
</dbReference>
<keyword evidence="2" id="KW-0378">Hydrolase</keyword>
<evidence type="ECO:0000256" key="1">
    <source>
        <dbReference type="ARBA" id="ARBA00022722"/>
    </source>
</evidence>
<protein>
    <submittedName>
        <fullName evidence="5">Unannotated protein</fullName>
    </submittedName>
</protein>
<dbReference type="InterPro" id="IPR036420">
    <property type="entry name" value="BRCT_dom_sf"/>
</dbReference>
<feature type="domain" description="Exonuclease" evidence="4">
    <location>
        <begin position="13"/>
        <end position="171"/>
    </location>
</feature>
<dbReference type="AlphaFoldDB" id="A0A6J7KAQ4"/>
<sequence length="431" mass="45476">MTTHLEQPLVDVEFAALDLETTDFQGEPVEIGVVILGGDGEVRDEWSTLVRPATPVHPHACRVHGLRDDHLVGAPAFDELIGDVDALLSGRIVAGHEVDFDRRTLASAYERHGHARDWPTVCTRRMGFGGALQSEATAIGYVPPDGTWHQALPDARGVAALLATVLREARDEGTETLSQLVRRHPEIASLASVRPTASSGSTPSGRAFTRLHRAGALPDGLDLVARTVGGLPAPVVPGDGSTYAGAVWEALADRLVSADEVRRLVGVAAATGLTEAEVRDVHQACFRRAAAAAAADHVITTPEQRDLTCVAGLLQISPADAEAVLREEIDAAIGHATALPAADAVLPEGTRVVVTGEVPYTTNGRPITRADMAALMTSAGLVPKKAVSRMVDLVVVCDPNSGSRKAEEARIRGIRVMVVEEFLEALGVVTD</sequence>
<dbReference type="InterPro" id="IPR029024">
    <property type="entry name" value="TerB-like"/>
</dbReference>
<dbReference type="Gene3D" id="3.40.50.10190">
    <property type="entry name" value="BRCT domain"/>
    <property type="match status" value="1"/>
</dbReference>
<dbReference type="InterPro" id="IPR013520">
    <property type="entry name" value="Ribonucl_H"/>
</dbReference>
<dbReference type="Pfam" id="PF00929">
    <property type="entry name" value="RNase_T"/>
    <property type="match status" value="1"/>
</dbReference>
<dbReference type="Gene3D" id="3.30.420.10">
    <property type="entry name" value="Ribonuclease H-like superfamily/Ribonuclease H"/>
    <property type="match status" value="1"/>
</dbReference>
<keyword evidence="1" id="KW-0540">Nuclease</keyword>
<accession>A0A6J7KAQ4</accession>